<keyword evidence="6 8" id="KW-0067">ATP-binding</keyword>
<sequence length="194" mass="21918">MYVAIEGIDTSGKSTQIQALKFFLKKAIFTFEPGATNLGAKLREILLQDSIQLDSRAEMLLFLADRAQHTNEILKSHANNLIISDRSLISGMAYARDFNFDTLKAFNLFATQGILPNKVIILELQKDDLQKRLNSKGNDKIEQRGLEYLLSLQERIKSITQKLSLEHHIIDANLPKDSITTKIIDFIGKENCVV</sequence>
<organism evidence="10 11">
    <name type="scientific">Helicobacter colisuis</name>
    <dbReference type="NCBI Taxonomy" id="2949739"/>
    <lineage>
        <taxon>Bacteria</taxon>
        <taxon>Pseudomonadati</taxon>
        <taxon>Campylobacterota</taxon>
        <taxon>Epsilonproteobacteria</taxon>
        <taxon>Campylobacterales</taxon>
        <taxon>Helicobacteraceae</taxon>
        <taxon>Helicobacter</taxon>
    </lineage>
</organism>
<reference evidence="10" key="1">
    <citation type="submission" date="2022-06" db="EMBL/GenBank/DDBJ databases">
        <title>Helicobacter colisuis sp. nov.</title>
        <authorList>
            <person name="Papic B."/>
            <person name="Gruntar I."/>
        </authorList>
    </citation>
    <scope>NUCLEOTIDE SEQUENCE</scope>
    <source>
        <strain evidence="10">11154-15</strain>
    </source>
</reference>
<accession>A0ABT0TSA4</accession>
<keyword evidence="2 8" id="KW-0808">Transferase</keyword>
<evidence type="ECO:0000256" key="2">
    <source>
        <dbReference type="ARBA" id="ARBA00022679"/>
    </source>
</evidence>
<comment type="catalytic activity">
    <reaction evidence="7 8">
        <text>dTMP + ATP = dTDP + ADP</text>
        <dbReference type="Rhea" id="RHEA:13517"/>
        <dbReference type="ChEBI" id="CHEBI:30616"/>
        <dbReference type="ChEBI" id="CHEBI:58369"/>
        <dbReference type="ChEBI" id="CHEBI:63528"/>
        <dbReference type="ChEBI" id="CHEBI:456216"/>
        <dbReference type="EC" id="2.7.4.9"/>
    </reaction>
</comment>
<evidence type="ECO:0000256" key="8">
    <source>
        <dbReference type="HAMAP-Rule" id="MF_00165"/>
    </source>
</evidence>
<dbReference type="CDD" id="cd01672">
    <property type="entry name" value="TMPK"/>
    <property type="match status" value="1"/>
</dbReference>
<keyword evidence="4 8" id="KW-0547">Nucleotide-binding</keyword>
<keyword evidence="5 8" id="KW-0418">Kinase</keyword>
<dbReference type="Proteomes" id="UP001057522">
    <property type="component" value="Unassembled WGS sequence"/>
</dbReference>
<evidence type="ECO:0000256" key="6">
    <source>
        <dbReference type="ARBA" id="ARBA00022840"/>
    </source>
</evidence>
<dbReference type="Gene3D" id="3.40.50.300">
    <property type="entry name" value="P-loop containing nucleotide triphosphate hydrolases"/>
    <property type="match status" value="1"/>
</dbReference>
<dbReference type="RefSeq" id="WP_250603318.1">
    <property type="nucleotide sequence ID" value="NZ_JAMOKX010000001.1"/>
</dbReference>
<dbReference type="EMBL" id="JAMOKX010000001">
    <property type="protein sequence ID" value="MCL9818794.1"/>
    <property type="molecule type" value="Genomic_DNA"/>
</dbReference>
<keyword evidence="11" id="KW-1185">Reference proteome</keyword>
<evidence type="ECO:0000256" key="1">
    <source>
        <dbReference type="ARBA" id="ARBA00009776"/>
    </source>
</evidence>
<dbReference type="SUPFAM" id="SSF52540">
    <property type="entry name" value="P-loop containing nucleoside triphosphate hydrolases"/>
    <property type="match status" value="1"/>
</dbReference>
<evidence type="ECO:0000259" key="9">
    <source>
        <dbReference type="Pfam" id="PF02223"/>
    </source>
</evidence>
<feature type="binding site" evidence="8">
    <location>
        <begin position="7"/>
        <end position="14"/>
    </location>
    <ligand>
        <name>ATP</name>
        <dbReference type="ChEBI" id="CHEBI:30616"/>
    </ligand>
</feature>
<comment type="similarity">
    <text evidence="1 8">Belongs to the thymidylate kinase family.</text>
</comment>
<dbReference type="Pfam" id="PF02223">
    <property type="entry name" value="Thymidylate_kin"/>
    <property type="match status" value="1"/>
</dbReference>
<dbReference type="PANTHER" id="PTHR10344">
    <property type="entry name" value="THYMIDYLATE KINASE"/>
    <property type="match status" value="1"/>
</dbReference>
<protein>
    <recommendedName>
        <fullName evidence="8">Thymidylate kinase</fullName>
        <ecNumber evidence="8">2.7.4.9</ecNumber>
    </recommendedName>
    <alternativeName>
        <fullName evidence="8">dTMP kinase</fullName>
    </alternativeName>
</protein>
<gene>
    <name evidence="8 10" type="primary">tmk</name>
    <name evidence="10" type="ORF">NCR95_01160</name>
</gene>
<evidence type="ECO:0000256" key="3">
    <source>
        <dbReference type="ARBA" id="ARBA00022727"/>
    </source>
</evidence>
<dbReference type="PANTHER" id="PTHR10344:SF4">
    <property type="entry name" value="UMP-CMP KINASE 2, MITOCHONDRIAL"/>
    <property type="match status" value="1"/>
</dbReference>
<dbReference type="HAMAP" id="MF_00165">
    <property type="entry name" value="Thymidylate_kinase"/>
    <property type="match status" value="1"/>
</dbReference>
<feature type="domain" description="Thymidylate kinase-like" evidence="9">
    <location>
        <begin position="5"/>
        <end position="183"/>
    </location>
</feature>
<evidence type="ECO:0000256" key="5">
    <source>
        <dbReference type="ARBA" id="ARBA00022777"/>
    </source>
</evidence>
<keyword evidence="3 8" id="KW-0545">Nucleotide biosynthesis</keyword>
<evidence type="ECO:0000256" key="7">
    <source>
        <dbReference type="ARBA" id="ARBA00048743"/>
    </source>
</evidence>
<comment type="function">
    <text evidence="8">Phosphorylation of dTMP to form dTDP in both de novo and salvage pathways of dTTP synthesis.</text>
</comment>
<dbReference type="NCBIfam" id="TIGR00041">
    <property type="entry name" value="DTMP_kinase"/>
    <property type="match status" value="1"/>
</dbReference>
<comment type="caution">
    <text evidence="10">The sequence shown here is derived from an EMBL/GenBank/DDBJ whole genome shotgun (WGS) entry which is preliminary data.</text>
</comment>
<dbReference type="InterPro" id="IPR039430">
    <property type="entry name" value="Thymidylate_kin-like_dom"/>
</dbReference>
<name>A0ABT0TSA4_9HELI</name>
<proteinExistence type="inferred from homology"/>
<evidence type="ECO:0000313" key="11">
    <source>
        <dbReference type="Proteomes" id="UP001057522"/>
    </source>
</evidence>
<dbReference type="EC" id="2.7.4.9" evidence="8"/>
<dbReference type="InterPro" id="IPR018094">
    <property type="entry name" value="Thymidylate_kinase"/>
</dbReference>
<dbReference type="GO" id="GO:0004798">
    <property type="term" value="F:dTMP kinase activity"/>
    <property type="evidence" value="ECO:0007669"/>
    <property type="project" value="UniProtKB-EC"/>
</dbReference>
<evidence type="ECO:0000256" key="4">
    <source>
        <dbReference type="ARBA" id="ARBA00022741"/>
    </source>
</evidence>
<evidence type="ECO:0000313" key="10">
    <source>
        <dbReference type="EMBL" id="MCL9818794.1"/>
    </source>
</evidence>
<dbReference type="InterPro" id="IPR027417">
    <property type="entry name" value="P-loop_NTPase"/>
</dbReference>